<gene>
    <name evidence="9" type="ORF">PILCRDRAFT_813627</name>
</gene>
<dbReference type="InterPro" id="IPR009057">
    <property type="entry name" value="Homeodomain-like_sf"/>
</dbReference>
<dbReference type="InterPro" id="IPR024441">
    <property type="entry name" value="Homeodomain1_C"/>
</dbReference>
<keyword evidence="3" id="KW-0371">Homeobox</keyword>
<dbReference type="Pfam" id="PF12731">
    <property type="entry name" value="Mating_N"/>
    <property type="match status" value="1"/>
</dbReference>
<feature type="domain" description="Mating-type protein A-alpha/beta 1 N-terminal" evidence="7">
    <location>
        <begin position="4"/>
        <end position="88"/>
    </location>
</feature>
<feature type="compositionally biased region" description="Polar residues" evidence="5">
    <location>
        <begin position="542"/>
        <end position="567"/>
    </location>
</feature>
<dbReference type="GO" id="GO:0003677">
    <property type="term" value="F:DNA binding"/>
    <property type="evidence" value="ECO:0007669"/>
    <property type="project" value="UniProtKB-KW"/>
</dbReference>
<feature type="compositionally biased region" description="Low complexity" evidence="5">
    <location>
        <begin position="300"/>
        <end position="312"/>
    </location>
</feature>
<dbReference type="Proteomes" id="UP000054166">
    <property type="component" value="Unassembled WGS sequence"/>
</dbReference>
<keyword evidence="4" id="KW-0539">Nucleus</keyword>
<protein>
    <recommendedName>
        <fullName evidence="11">Homeobox domain-containing protein</fullName>
    </recommendedName>
</protein>
<feature type="domain" description="KN homeodomain" evidence="6">
    <location>
        <begin position="138"/>
        <end position="177"/>
    </location>
</feature>
<dbReference type="HOGENOM" id="CLU_021698_0_0_1"/>
<feature type="domain" description="Mating-type protein C-terminal" evidence="8">
    <location>
        <begin position="215"/>
        <end position="645"/>
    </location>
</feature>
<accession>A0A0C3GDE2</accession>
<evidence type="ECO:0000256" key="3">
    <source>
        <dbReference type="ARBA" id="ARBA00023155"/>
    </source>
</evidence>
<evidence type="ECO:0000256" key="2">
    <source>
        <dbReference type="ARBA" id="ARBA00023125"/>
    </source>
</evidence>
<dbReference type="InterPro" id="IPR001356">
    <property type="entry name" value="HD"/>
</dbReference>
<dbReference type="InterPro" id="IPR008422">
    <property type="entry name" value="KN_HD"/>
</dbReference>
<evidence type="ECO:0000259" key="8">
    <source>
        <dbReference type="Pfam" id="PF12737"/>
    </source>
</evidence>
<evidence type="ECO:0000256" key="4">
    <source>
        <dbReference type="ARBA" id="ARBA00023242"/>
    </source>
</evidence>
<name>A0A0C3GDE2_PILCF</name>
<evidence type="ECO:0000256" key="1">
    <source>
        <dbReference type="ARBA" id="ARBA00005800"/>
    </source>
</evidence>
<evidence type="ECO:0000256" key="5">
    <source>
        <dbReference type="SAM" id="MobiDB-lite"/>
    </source>
</evidence>
<dbReference type="Gene3D" id="1.10.10.60">
    <property type="entry name" value="Homeodomain-like"/>
    <property type="match status" value="1"/>
</dbReference>
<dbReference type="InterPro" id="IPR024333">
    <property type="entry name" value="Mating-type_A-alpha/beta_1_N"/>
</dbReference>
<reference evidence="9 10" key="1">
    <citation type="submission" date="2014-04" db="EMBL/GenBank/DDBJ databases">
        <authorList>
            <consortium name="DOE Joint Genome Institute"/>
            <person name="Kuo A."/>
            <person name="Tarkka M."/>
            <person name="Buscot F."/>
            <person name="Kohler A."/>
            <person name="Nagy L.G."/>
            <person name="Floudas D."/>
            <person name="Copeland A."/>
            <person name="Barry K.W."/>
            <person name="Cichocki N."/>
            <person name="Veneault-Fourrey C."/>
            <person name="LaButti K."/>
            <person name="Lindquist E.A."/>
            <person name="Lipzen A."/>
            <person name="Lundell T."/>
            <person name="Morin E."/>
            <person name="Murat C."/>
            <person name="Sun H."/>
            <person name="Tunlid A."/>
            <person name="Henrissat B."/>
            <person name="Grigoriev I.V."/>
            <person name="Hibbett D.S."/>
            <person name="Martin F."/>
            <person name="Nordberg H.P."/>
            <person name="Cantor M.N."/>
            <person name="Hua S.X."/>
        </authorList>
    </citation>
    <scope>NUCLEOTIDE SEQUENCE [LARGE SCALE GENOMIC DNA]</scope>
    <source>
        <strain evidence="9 10">F 1598</strain>
    </source>
</reference>
<dbReference type="Pfam" id="PF05920">
    <property type="entry name" value="Homeobox_KN"/>
    <property type="match status" value="1"/>
</dbReference>
<feature type="compositionally biased region" description="Low complexity" evidence="5">
    <location>
        <begin position="365"/>
        <end position="376"/>
    </location>
</feature>
<dbReference type="AlphaFoldDB" id="A0A0C3GDE2"/>
<dbReference type="OrthoDB" id="250329at2759"/>
<dbReference type="STRING" id="765440.A0A0C3GDE2"/>
<keyword evidence="2" id="KW-0238">DNA-binding</keyword>
<keyword evidence="10" id="KW-1185">Reference proteome</keyword>
<feature type="region of interest" description="Disordered" evidence="5">
    <location>
        <begin position="542"/>
        <end position="568"/>
    </location>
</feature>
<dbReference type="GO" id="GO:0006355">
    <property type="term" value="P:regulation of DNA-templated transcription"/>
    <property type="evidence" value="ECO:0007669"/>
    <property type="project" value="InterPro"/>
</dbReference>
<organism evidence="9 10">
    <name type="scientific">Piloderma croceum (strain F 1598)</name>
    <dbReference type="NCBI Taxonomy" id="765440"/>
    <lineage>
        <taxon>Eukaryota</taxon>
        <taxon>Fungi</taxon>
        <taxon>Dikarya</taxon>
        <taxon>Basidiomycota</taxon>
        <taxon>Agaricomycotina</taxon>
        <taxon>Agaricomycetes</taxon>
        <taxon>Agaricomycetidae</taxon>
        <taxon>Atheliales</taxon>
        <taxon>Atheliaceae</taxon>
        <taxon>Piloderma</taxon>
    </lineage>
</organism>
<evidence type="ECO:0000259" key="7">
    <source>
        <dbReference type="Pfam" id="PF12731"/>
    </source>
</evidence>
<dbReference type="EMBL" id="KN832976">
    <property type="protein sequence ID" value="KIM88656.1"/>
    <property type="molecule type" value="Genomic_DNA"/>
</dbReference>
<sequence length="660" mass="72696">MSSATEIDAGIRQRLDGLEGRLLQAIDDGPSAVASFLGNWSSLQLAIASALQNQSLDYGTVLLAKSVSKVVGIVAETFHDLQNCADEITVSFVRDISFILDDHAAKDVLPTHPSQHSAFFLHDKRHPCPPYVASAYKWLRHNIHKPYPTVEEIKSICANSDTNEKRIRNWFITARRRMGWSKIAKEHFHSDREDTADAAYRALVEPDPKRPIEAKLMFEFVKMEVAAEGMYSSAFKPSQLAGSLGTTVVGMSMEHKARIEEMRQQAIEEENIQKAVEHQMKRQRMTKRNGFQRKSVSLYPSPERSSCSSPEPTLVLSETEEDETVISPPGTADGRKRHRSLSSDTLDSHVDKRHKSVTATSSVDSLTSLPSPSASAEGHHLDYCASSNMSPIDPKPSTPSHISRKRRLSNADVQGPPKRPRGLTVRPRLHTVSDPLPISSTVVQALEVQNWNMPNFEFNFELPNTVISQPLDPSVPIDVEFFNWTNDFACANDSFSPNHSSLSAQQVDLPAAELFSSTAPAFDMSGSSGSAFDQFLQDMLSQPTESQVSDTSTFSQTSLLPQPSTESVGAVSDDWSAYVESVPPAQDPVIVDPSSQPYGFIDLSSIPNFDPSMLKPPSPPSPADIIAQNEAAAKQLKLRQCYAHLEAAMKLQQEITTGND</sequence>
<evidence type="ECO:0008006" key="11">
    <source>
        <dbReference type="Google" id="ProtNLM"/>
    </source>
</evidence>
<dbReference type="SUPFAM" id="SSF46689">
    <property type="entry name" value="Homeodomain-like"/>
    <property type="match status" value="1"/>
</dbReference>
<dbReference type="Pfam" id="PF12737">
    <property type="entry name" value="Mating_C"/>
    <property type="match status" value="1"/>
</dbReference>
<reference evidence="10" key="2">
    <citation type="submission" date="2015-01" db="EMBL/GenBank/DDBJ databases">
        <title>Evolutionary Origins and Diversification of the Mycorrhizal Mutualists.</title>
        <authorList>
            <consortium name="DOE Joint Genome Institute"/>
            <consortium name="Mycorrhizal Genomics Consortium"/>
            <person name="Kohler A."/>
            <person name="Kuo A."/>
            <person name="Nagy L.G."/>
            <person name="Floudas D."/>
            <person name="Copeland A."/>
            <person name="Barry K.W."/>
            <person name="Cichocki N."/>
            <person name="Veneault-Fourrey C."/>
            <person name="LaButti K."/>
            <person name="Lindquist E.A."/>
            <person name="Lipzen A."/>
            <person name="Lundell T."/>
            <person name="Morin E."/>
            <person name="Murat C."/>
            <person name="Riley R."/>
            <person name="Ohm R."/>
            <person name="Sun H."/>
            <person name="Tunlid A."/>
            <person name="Henrissat B."/>
            <person name="Grigoriev I.V."/>
            <person name="Hibbett D.S."/>
            <person name="Martin F."/>
        </authorList>
    </citation>
    <scope>NUCLEOTIDE SEQUENCE [LARGE SCALE GENOMIC DNA]</scope>
    <source>
        <strain evidence="10">F 1598</strain>
    </source>
</reference>
<dbReference type="InParanoid" id="A0A0C3GDE2"/>
<evidence type="ECO:0000259" key="6">
    <source>
        <dbReference type="Pfam" id="PF05920"/>
    </source>
</evidence>
<feature type="compositionally biased region" description="Basic residues" evidence="5">
    <location>
        <begin position="281"/>
        <end position="291"/>
    </location>
</feature>
<feature type="region of interest" description="Disordered" evidence="5">
    <location>
        <begin position="279"/>
        <end position="424"/>
    </location>
</feature>
<dbReference type="CDD" id="cd00086">
    <property type="entry name" value="homeodomain"/>
    <property type="match status" value="1"/>
</dbReference>
<proteinExistence type="inferred from homology"/>
<evidence type="ECO:0000313" key="9">
    <source>
        <dbReference type="EMBL" id="KIM88656.1"/>
    </source>
</evidence>
<comment type="similarity">
    <text evidence="1">Belongs to the TALE/M-ATYP homeobox family.</text>
</comment>
<evidence type="ECO:0000313" key="10">
    <source>
        <dbReference type="Proteomes" id="UP000054166"/>
    </source>
</evidence>